<evidence type="ECO:0000313" key="8">
    <source>
        <dbReference type="EMBL" id="UQX13456.1"/>
    </source>
</evidence>
<keyword evidence="2 8" id="KW-0255">Endonuclease</keyword>
<evidence type="ECO:0000313" key="7">
    <source>
        <dbReference type="EMBL" id="UQX11040.1"/>
    </source>
</evidence>
<keyword evidence="4" id="KW-0378">Hydrolase</keyword>
<dbReference type="RefSeq" id="WP_219070900.1">
    <property type="nucleotide sequence ID" value="NZ_CAJUXY010000153.1"/>
</dbReference>
<geneLocation type="plasmid" evidence="8 9">
    <name>unnamed</name>
</geneLocation>
<dbReference type="EMBL" id="CP097320">
    <property type="protein sequence ID" value="UQX11040.1"/>
    <property type="molecule type" value="Genomic_DNA"/>
</dbReference>
<evidence type="ECO:0000256" key="1">
    <source>
        <dbReference type="ARBA" id="ARBA00022722"/>
    </source>
</evidence>
<gene>
    <name evidence="7" type="ORF">M5I08_00065</name>
    <name evidence="8" type="ORF">M5I08_24955</name>
</gene>
<keyword evidence="8" id="KW-0614">Plasmid</keyword>
<keyword evidence="5" id="KW-0234">DNA repair</keyword>
<keyword evidence="9" id="KW-1185">Reference proteome</keyword>
<proteinExistence type="predicted"/>
<dbReference type="EMBL" id="CP097321">
    <property type="protein sequence ID" value="UQX13456.1"/>
    <property type="molecule type" value="Genomic_DNA"/>
</dbReference>
<evidence type="ECO:0000256" key="4">
    <source>
        <dbReference type="ARBA" id="ARBA00022801"/>
    </source>
</evidence>
<dbReference type="InterPro" id="IPR004603">
    <property type="entry name" value="DNA_mismatch_endonuc_vsr"/>
</dbReference>
<protein>
    <submittedName>
        <fullName evidence="8">Very short patch repair endonuclease</fullName>
    </submittedName>
</protein>
<dbReference type="GO" id="GO:0004519">
    <property type="term" value="F:endonuclease activity"/>
    <property type="evidence" value="ECO:0007669"/>
    <property type="project" value="UniProtKB-KW"/>
</dbReference>
<keyword evidence="3" id="KW-0227">DNA damage</keyword>
<dbReference type="Proteomes" id="UP001056610">
    <property type="component" value="Plasmid unnamed"/>
</dbReference>
<keyword evidence="1" id="KW-0540">Nuclease</keyword>
<dbReference type="NCBIfam" id="TIGR00632">
    <property type="entry name" value="vsr"/>
    <property type="match status" value="1"/>
</dbReference>
<evidence type="ECO:0000256" key="5">
    <source>
        <dbReference type="ARBA" id="ARBA00023204"/>
    </source>
</evidence>
<reference evidence="8" key="1">
    <citation type="submission" date="2022-05" db="EMBL/GenBank/DDBJ databases">
        <title>A methanotrophic Mycobacterium dominates a cave microbial ecosystem.</title>
        <authorList>
            <person name="Van Spanning R.J.M."/>
            <person name="Guan Q."/>
            <person name="Melkonian C."/>
            <person name="Gallant J."/>
            <person name="Polerecky L."/>
            <person name="Flot J.-F."/>
            <person name="Brandt B.W."/>
            <person name="Braster M."/>
            <person name="Iturbe Espinoza P."/>
            <person name="Aerts J."/>
            <person name="Meima-Franke M."/>
            <person name="Piersma S.R."/>
            <person name="Bunduc C."/>
            <person name="Ummels R."/>
            <person name="Pain A."/>
            <person name="Fleming E.J."/>
            <person name="van der Wel N."/>
            <person name="Gherman V.D."/>
            <person name="Sarbu S.M."/>
            <person name="Bodelier P.L.E."/>
            <person name="Bitter W."/>
        </authorList>
    </citation>
    <scope>NUCLEOTIDE SEQUENCE</scope>
    <source>
        <strain evidence="8">Sulfur Cave</strain>
        <plasmid evidence="8">unnamed</plasmid>
    </source>
</reference>
<evidence type="ECO:0000313" key="9">
    <source>
        <dbReference type="Proteomes" id="UP001056610"/>
    </source>
</evidence>
<organism evidence="8 9">
    <name type="scientific">Candidatus Mycobacterium methanotrophicum</name>
    <dbReference type="NCBI Taxonomy" id="2943498"/>
    <lineage>
        <taxon>Bacteria</taxon>
        <taxon>Bacillati</taxon>
        <taxon>Actinomycetota</taxon>
        <taxon>Actinomycetes</taxon>
        <taxon>Mycobacteriales</taxon>
        <taxon>Mycobacteriaceae</taxon>
        <taxon>Mycobacterium</taxon>
    </lineage>
</organism>
<evidence type="ECO:0000256" key="6">
    <source>
        <dbReference type="SAM" id="MobiDB-lite"/>
    </source>
</evidence>
<sequence length="140" mass="16306">MVSESWATTPAVRRSMRSNRSRDTRPELALRRLLFAEGLRYRVAARPLPRLKRTVDIVFRPSRVAVEMRGCFWHGCPQHFRAPASNKEYWTAKIARNKGRDLATEQALRDAGWLLVVVWEHDNLREAAREIASAVARRRR</sequence>
<evidence type="ECO:0000256" key="2">
    <source>
        <dbReference type="ARBA" id="ARBA00022759"/>
    </source>
</evidence>
<evidence type="ECO:0000256" key="3">
    <source>
        <dbReference type="ARBA" id="ARBA00022763"/>
    </source>
</evidence>
<feature type="region of interest" description="Disordered" evidence="6">
    <location>
        <begin position="1"/>
        <end position="23"/>
    </location>
</feature>
<dbReference type="Proteomes" id="UP001056610">
    <property type="component" value="Chromosome"/>
</dbReference>
<name>A0ABY4QTI9_9MYCO</name>
<dbReference type="Pfam" id="PF03852">
    <property type="entry name" value="Vsr"/>
    <property type="match status" value="1"/>
</dbReference>
<accession>A0ABY4QTI9</accession>